<dbReference type="OrthoDB" id="10651603at2759"/>
<feature type="region of interest" description="Disordered" evidence="1">
    <location>
        <begin position="143"/>
        <end position="164"/>
    </location>
</feature>
<feature type="non-terminal residue" evidence="2">
    <location>
        <position position="1"/>
    </location>
</feature>
<proteinExistence type="predicted"/>
<dbReference type="AlphaFoldDB" id="K0RLL4"/>
<accession>K0RLL4</accession>
<organism evidence="2 3">
    <name type="scientific">Thalassiosira oceanica</name>
    <name type="common">Marine diatom</name>
    <dbReference type="NCBI Taxonomy" id="159749"/>
    <lineage>
        <taxon>Eukaryota</taxon>
        <taxon>Sar</taxon>
        <taxon>Stramenopiles</taxon>
        <taxon>Ochrophyta</taxon>
        <taxon>Bacillariophyta</taxon>
        <taxon>Coscinodiscophyceae</taxon>
        <taxon>Thalassiosirophycidae</taxon>
        <taxon>Thalassiosirales</taxon>
        <taxon>Thalassiosiraceae</taxon>
        <taxon>Thalassiosira</taxon>
    </lineage>
</organism>
<keyword evidence="3" id="KW-1185">Reference proteome</keyword>
<comment type="caution">
    <text evidence="2">The sequence shown here is derived from an EMBL/GenBank/DDBJ whole genome shotgun (WGS) entry which is preliminary data.</text>
</comment>
<dbReference type="OMA" id="AYYNEAD"/>
<protein>
    <submittedName>
        <fullName evidence="2">Uncharacterized protein</fullName>
    </submittedName>
</protein>
<feature type="compositionally biased region" description="Low complexity" evidence="1">
    <location>
        <begin position="22"/>
        <end position="35"/>
    </location>
</feature>
<name>K0RLL4_THAOC</name>
<dbReference type="EMBL" id="AGNL01044437">
    <property type="protein sequence ID" value="EJK49786.1"/>
    <property type="molecule type" value="Genomic_DNA"/>
</dbReference>
<evidence type="ECO:0000313" key="2">
    <source>
        <dbReference type="EMBL" id="EJK49786.1"/>
    </source>
</evidence>
<feature type="compositionally biased region" description="Polar residues" evidence="1">
    <location>
        <begin position="36"/>
        <end position="45"/>
    </location>
</feature>
<evidence type="ECO:0000256" key="1">
    <source>
        <dbReference type="SAM" id="MobiDB-lite"/>
    </source>
</evidence>
<feature type="region of interest" description="Disordered" evidence="1">
    <location>
        <begin position="1"/>
        <end position="45"/>
    </location>
</feature>
<gene>
    <name evidence="2" type="ORF">THAOC_31302</name>
</gene>
<sequence>QAQQPQFYDAEGNPIYTYDPTQQQQQQQQPPQQQQSEPSLLITDNMQEEMVRATSNVEPGGIDYLANARLRAAERTPSKNSQSTEEDWVRIAEEKRRLMSDEQWQNSDISEEDADWEKSLSEAGDEDAAAMGMGVELTEDEDGFMTTNSGLVVDNEGSDGGLLL</sequence>
<dbReference type="eggNOG" id="ENOG502QZ3Q">
    <property type="taxonomic scope" value="Eukaryota"/>
</dbReference>
<evidence type="ECO:0000313" key="3">
    <source>
        <dbReference type="Proteomes" id="UP000266841"/>
    </source>
</evidence>
<feature type="region of interest" description="Disordered" evidence="1">
    <location>
        <begin position="99"/>
        <end position="128"/>
    </location>
</feature>
<reference evidence="2 3" key="1">
    <citation type="journal article" date="2012" name="Genome Biol.">
        <title>Genome and low-iron response of an oceanic diatom adapted to chronic iron limitation.</title>
        <authorList>
            <person name="Lommer M."/>
            <person name="Specht M."/>
            <person name="Roy A.S."/>
            <person name="Kraemer L."/>
            <person name="Andreson R."/>
            <person name="Gutowska M.A."/>
            <person name="Wolf J."/>
            <person name="Bergner S.V."/>
            <person name="Schilhabel M.B."/>
            <person name="Klostermeier U.C."/>
            <person name="Beiko R.G."/>
            <person name="Rosenstiel P."/>
            <person name="Hippler M."/>
            <person name="Laroche J."/>
        </authorList>
    </citation>
    <scope>NUCLEOTIDE SEQUENCE [LARGE SCALE GENOMIC DNA]</scope>
    <source>
        <strain evidence="2 3">CCMP1005</strain>
    </source>
</reference>
<dbReference type="Proteomes" id="UP000266841">
    <property type="component" value="Unassembled WGS sequence"/>
</dbReference>